<name>A0A6H1UF49_9GAMM</name>
<dbReference type="InterPro" id="IPR014549">
    <property type="entry name" value="FlgO"/>
</dbReference>
<dbReference type="AlphaFoldDB" id="A0A6H1UF49"/>
<reference evidence="3 4" key="1">
    <citation type="submission" date="2020-04" db="EMBL/GenBank/DDBJ databases">
        <title>Ferrimonas sp. S7 isolated from sea water.</title>
        <authorList>
            <person name="Bae S.S."/>
            <person name="Baek K."/>
        </authorList>
    </citation>
    <scope>NUCLEOTIDE SEQUENCE [LARGE SCALE GENOMIC DNA]</scope>
    <source>
        <strain evidence="3 4">S7</strain>
    </source>
</reference>
<evidence type="ECO:0000259" key="2">
    <source>
        <dbReference type="Pfam" id="PF17680"/>
    </source>
</evidence>
<dbReference type="Pfam" id="PF17680">
    <property type="entry name" value="FlgO"/>
    <property type="match status" value="1"/>
</dbReference>
<dbReference type="KEGG" id="fes:HER31_10435"/>
<keyword evidence="4" id="KW-1185">Reference proteome</keyword>
<feature type="signal peptide" evidence="1">
    <location>
        <begin position="1"/>
        <end position="23"/>
    </location>
</feature>
<sequence>MRWTMWVVLALLVGCAQSSTSNGCQFERHGCNGLPPQGALNVLAKQITNELTNNHHNPIEDKVVAVSTPVALDGFGNSDQFALQLGDALLSALHQQGFTVVDLNSGDVVRVTQSGNLLLSRDIEQLPNSLEVDHVVVATMGSSSDSVQIFTRILALDGNKVVATSQTSVNWRDLPNYYKPSRLVTLEHGKLFRHAKVGEGEVTQWNH</sequence>
<dbReference type="RefSeq" id="WP_168660520.1">
    <property type="nucleotide sequence ID" value="NZ_CP051180.1"/>
</dbReference>
<dbReference type="EMBL" id="CP051180">
    <property type="protein sequence ID" value="QIZ77259.1"/>
    <property type="molecule type" value="Genomic_DNA"/>
</dbReference>
<evidence type="ECO:0000313" key="4">
    <source>
        <dbReference type="Proteomes" id="UP000501602"/>
    </source>
</evidence>
<feature type="chain" id="PRO_5026028876" description="FlgO domain-containing protein" evidence="1">
    <location>
        <begin position="24"/>
        <end position="207"/>
    </location>
</feature>
<evidence type="ECO:0000256" key="1">
    <source>
        <dbReference type="SAM" id="SignalP"/>
    </source>
</evidence>
<feature type="domain" description="FlgO" evidence="2">
    <location>
        <begin position="46"/>
        <end position="171"/>
    </location>
</feature>
<accession>A0A6H1UF49</accession>
<dbReference type="InterPro" id="IPR041215">
    <property type="entry name" value="FlgO_dom"/>
</dbReference>
<gene>
    <name evidence="3" type="ORF">HER31_10435</name>
</gene>
<dbReference type="Proteomes" id="UP000501602">
    <property type="component" value="Chromosome"/>
</dbReference>
<proteinExistence type="predicted"/>
<dbReference type="PIRSF" id="PIRSF028688">
    <property type="entry name" value="UCP_imp_028688"/>
    <property type="match status" value="1"/>
</dbReference>
<evidence type="ECO:0000313" key="3">
    <source>
        <dbReference type="EMBL" id="QIZ77259.1"/>
    </source>
</evidence>
<keyword evidence="1" id="KW-0732">Signal</keyword>
<protein>
    <recommendedName>
        <fullName evidence="2">FlgO domain-containing protein</fullName>
    </recommendedName>
</protein>
<organism evidence="3 4">
    <name type="scientific">Ferrimonas lipolytica</name>
    <dbReference type="NCBI Taxonomy" id="2724191"/>
    <lineage>
        <taxon>Bacteria</taxon>
        <taxon>Pseudomonadati</taxon>
        <taxon>Pseudomonadota</taxon>
        <taxon>Gammaproteobacteria</taxon>
        <taxon>Alteromonadales</taxon>
        <taxon>Ferrimonadaceae</taxon>
        <taxon>Ferrimonas</taxon>
    </lineage>
</organism>
<dbReference type="PROSITE" id="PS51257">
    <property type="entry name" value="PROKAR_LIPOPROTEIN"/>
    <property type="match status" value="1"/>
</dbReference>